<evidence type="ECO:0000313" key="1">
    <source>
        <dbReference type="EMBL" id="KKL60380.1"/>
    </source>
</evidence>
<organism evidence="1">
    <name type="scientific">marine sediment metagenome</name>
    <dbReference type="NCBI Taxonomy" id="412755"/>
    <lineage>
        <taxon>unclassified sequences</taxon>
        <taxon>metagenomes</taxon>
        <taxon>ecological metagenomes</taxon>
    </lineage>
</organism>
<reference evidence="1" key="1">
    <citation type="journal article" date="2015" name="Nature">
        <title>Complex archaea that bridge the gap between prokaryotes and eukaryotes.</title>
        <authorList>
            <person name="Spang A."/>
            <person name="Saw J.H."/>
            <person name="Jorgensen S.L."/>
            <person name="Zaremba-Niedzwiedzka K."/>
            <person name="Martijn J."/>
            <person name="Lind A.E."/>
            <person name="van Eijk R."/>
            <person name="Schleper C."/>
            <person name="Guy L."/>
            <person name="Ettema T.J."/>
        </authorList>
    </citation>
    <scope>NUCLEOTIDE SEQUENCE</scope>
</reference>
<dbReference type="AlphaFoldDB" id="A0A0F9FSN7"/>
<protein>
    <submittedName>
        <fullName evidence="1">Uncharacterized protein</fullName>
    </submittedName>
</protein>
<proteinExistence type="predicted"/>
<dbReference type="EMBL" id="LAZR01029165">
    <property type="protein sequence ID" value="KKL60380.1"/>
    <property type="molecule type" value="Genomic_DNA"/>
</dbReference>
<gene>
    <name evidence="1" type="ORF">LCGC14_2205900</name>
</gene>
<comment type="caution">
    <text evidence="1">The sequence shown here is derived from an EMBL/GenBank/DDBJ whole genome shotgun (WGS) entry which is preliminary data.</text>
</comment>
<sequence length="128" mass="14543">MRFQPYVAATLLATLLPVVAVAAERPQLGLTVENGLLLRDGKPYRGIGANYFDLFYRMLKDPSDESSRNGLRQLSRADIPFVRFMCGGFWPVDYELYRRGRPALVQERSPLSKLDRLDQIAQETGGRH</sequence>
<dbReference type="Gene3D" id="3.20.20.80">
    <property type="entry name" value="Glycosidases"/>
    <property type="match status" value="1"/>
</dbReference>
<accession>A0A0F9FSN7</accession>
<name>A0A0F9FSN7_9ZZZZ</name>